<reference evidence="1" key="1">
    <citation type="journal article" date="2023" name="PLoS Negl. Trop. Dis.">
        <title>A genome sequence for Biomphalaria pfeifferi, the major vector snail for the human-infecting parasite Schistosoma mansoni.</title>
        <authorList>
            <person name="Bu L."/>
            <person name="Lu L."/>
            <person name="Laidemitt M.R."/>
            <person name="Zhang S.M."/>
            <person name="Mutuku M."/>
            <person name="Mkoji G."/>
            <person name="Steinauer M."/>
            <person name="Loker E.S."/>
        </authorList>
    </citation>
    <scope>NUCLEOTIDE SEQUENCE</scope>
    <source>
        <strain evidence="1">KasaAsao</strain>
    </source>
</reference>
<proteinExistence type="predicted"/>
<evidence type="ECO:0000313" key="2">
    <source>
        <dbReference type="Proteomes" id="UP001233172"/>
    </source>
</evidence>
<reference evidence="1" key="2">
    <citation type="submission" date="2023-04" db="EMBL/GenBank/DDBJ databases">
        <authorList>
            <person name="Bu L."/>
            <person name="Lu L."/>
            <person name="Laidemitt M.R."/>
            <person name="Zhang S.M."/>
            <person name="Mutuku M."/>
            <person name="Mkoji G."/>
            <person name="Steinauer M."/>
            <person name="Loker E.S."/>
        </authorList>
    </citation>
    <scope>NUCLEOTIDE SEQUENCE</scope>
    <source>
        <strain evidence="1">KasaAsao</strain>
        <tissue evidence="1">Whole Snail</tissue>
    </source>
</reference>
<name>A0AAD8BRE3_BIOPF</name>
<protein>
    <submittedName>
        <fullName evidence="1">Uncharacterized protein</fullName>
    </submittedName>
</protein>
<comment type="caution">
    <text evidence="1">The sequence shown here is derived from an EMBL/GenBank/DDBJ whole genome shotgun (WGS) entry which is preliminary data.</text>
</comment>
<dbReference type="AlphaFoldDB" id="A0AAD8BRE3"/>
<dbReference type="EMBL" id="JASAOG010000042">
    <property type="protein sequence ID" value="KAK0059459.1"/>
    <property type="molecule type" value="Genomic_DNA"/>
</dbReference>
<dbReference type="Proteomes" id="UP001233172">
    <property type="component" value="Unassembled WGS sequence"/>
</dbReference>
<evidence type="ECO:0000313" key="1">
    <source>
        <dbReference type="EMBL" id="KAK0059459.1"/>
    </source>
</evidence>
<accession>A0AAD8BRE3</accession>
<sequence length="69" mass="7974">MWKEVKMELTGHGFNWTRSQASNWTWTELRKIAKYSPAQCSIESQGDKSNKLSKPALLTKCSVERDNKN</sequence>
<keyword evidence="2" id="KW-1185">Reference proteome</keyword>
<gene>
    <name evidence="1" type="ORF">Bpfe_011228</name>
</gene>
<organism evidence="1 2">
    <name type="scientific">Biomphalaria pfeifferi</name>
    <name type="common">Bloodfluke planorb</name>
    <name type="synonym">Freshwater snail</name>
    <dbReference type="NCBI Taxonomy" id="112525"/>
    <lineage>
        <taxon>Eukaryota</taxon>
        <taxon>Metazoa</taxon>
        <taxon>Spiralia</taxon>
        <taxon>Lophotrochozoa</taxon>
        <taxon>Mollusca</taxon>
        <taxon>Gastropoda</taxon>
        <taxon>Heterobranchia</taxon>
        <taxon>Euthyneura</taxon>
        <taxon>Panpulmonata</taxon>
        <taxon>Hygrophila</taxon>
        <taxon>Lymnaeoidea</taxon>
        <taxon>Planorbidae</taxon>
        <taxon>Biomphalaria</taxon>
    </lineage>
</organism>